<evidence type="ECO:0000313" key="1">
    <source>
        <dbReference type="EMBL" id="SNQ62563.1"/>
    </source>
</evidence>
<keyword evidence="2" id="KW-1185">Reference proteome</keyword>
<evidence type="ECO:0000313" key="2">
    <source>
        <dbReference type="Proteomes" id="UP000218615"/>
    </source>
</evidence>
<organism evidence="1 2">
    <name type="scientific">Candidatus Methanoperedens nitratireducens</name>
    <dbReference type="NCBI Taxonomy" id="1392998"/>
    <lineage>
        <taxon>Archaea</taxon>
        <taxon>Methanobacteriati</taxon>
        <taxon>Methanobacteriota</taxon>
        <taxon>Stenosarchaea group</taxon>
        <taxon>Methanomicrobia</taxon>
        <taxon>Methanosarcinales</taxon>
        <taxon>ANME-2 cluster</taxon>
        <taxon>Candidatus Methanoperedentaceae</taxon>
        <taxon>Candidatus Methanoperedens</taxon>
    </lineage>
</organism>
<accession>A0A284VTQ8</accession>
<dbReference type="AlphaFoldDB" id="A0A284VTQ8"/>
<name>A0A284VTQ8_9EURY</name>
<gene>
    <name evidence="1" type="ORF">MNV_790008</name>
</gene>
<proteinExistence type="predicted"/>
<protein>
    <submittedName>
        <fullName evidence="1">Uncharacterized protein</fullName>
    </submittedName>
</protein>
<dbReference type="EMBL" id="FZMP01000228">
    <property type="protein sequence ID" value="SNQ62563.1"/>
    <property type="molecule type" value="Genomic_DNA"/>
</dbReference>
<sequence>MNTPTKLAIGLIGIVLALGIGLSLSYKQPDPMPQWVHKVDWQNKPGDAARIEELLWTGISPYRTEYETVNISAGSGSSRLRLRVVATAKDSEYHDIYDFVYEGDKLLLTGYLLEAIPQEYRNEAISLALGNQEIASSVIGSGAPSVKRVLPATAEKFYAPKTLLSVTWEGTSALIDPDERKVANIWKAGAQDSQVRGGSK</sequence>
<dbReference type="OrthoDB" id="359332at2157"/>
<dbReference type="Proteomes" id="UP000218615">
    <property type="component" value="Unassembled WGS sequence"/>
</dbReference>
<dbReference type="RefSeq" id="WP_096207106.1">
    <property type="nucleotide sequence ID" value="NZ_FZMP01000228.1"/>
</dbReference>
<reference evidence="2" key="1">
    <citation type="submission" date="2017-06" db="EMBL/GenBank/DDBJ databases">
        <authorList>
            <person name="Cremers G."/>
        </authorList>
    </citation>
    <scope>NUCLEOTIDE SEQUENCE [LARGE SCALE GENOMIC DNA]</scope>
</reference>